<feature type="chain" id="PRO_5018231647" description="Amine oxidase" evidence="1">
    <location>
        <begin position="20"/>
        <end position="202"/>
    </location>
</feature>
<dbReference type="InParanoid" id="A0A3N4KQA3"/>
<dbReference type="AlphaFoldDB" id="A0A3N4KQA3"/>
<protein>
    <recommendedName>
        <fullName evidence="4">Amine oxidase</fullName>
    </recommendedName>
</protein>
<accession>A0A3N4KQA3</accession>
<name>A0A3N4KQA3_9PEZI</name>
<evidence type="ECO:0000313" key="2">
    <source>
        <dbReference type="EMBL" id="RPB12680.1"/>
    </source>
</evidence>
<dbReference type="EMBL" id="ML119127">
    <property type="protein sequence ID" value="RPB12680.1"/>
    <property type="molecule type" value="Genomic_DNA"/>
</dbReference>
<evidence type="ECO:0008006" key="4">
    <source>
        <dbReference type="Google" id="ProtNLM"/>
    </source>
</evidence>
<dbReference type="Proteomes" id="UP000277580">
    <property type="component" value="Unassembled WGS sequence"/>
</dbReference>
<evidence type="ECO:0000313" key="3">
    <source>
        <dbReference type="Proteomes" id="UP000277580"/>
    </source>
</evidence>
<evidence type="ECO:0000256" key="1">
    <source>
        <dbReference type="SAM" id="SignalP"/>
    </source>
</evidence>
<feature type="signal peptide" evidence="1">
    <location>
        <begin position="1"/>
        <end position="19"/>
    </location>
</feature>
<keyword evidence="3" id="KW-1185">Reference proteome</keyword>
<gene>
    <name evidence="2" type="ORF">P167DRAFT_545277</name>
</gene>
<organism evidence="2 3">
    <name type="scientific">Morchella conica CCBAS932</name>
    <dbReference type="NCBI Taxonomy" id="1392247"/>
    <lineage>
        <taxon>Eukaryota</taxon>
        <taxon>Fungi</taxon>
        <taxon>Dikarya</taxon>
        <taxon>Ascomycota</taxon>
        <taxon>Pezizomycotina</taxon>
        <taxon>Pezizomycetes</taxon>
        <taxon>Pezizales</taxon>
        <taxon>Morchellaceae</taxon>
        <taxon>Morchella</taxon>
    </lineage>
</organism>
<sequence length="202" mass="22567">MSIKGLLTLPVILLQISSARITSFLGTNSSRVGEGTYNNYQPLDLTSPHRPKTVNCKHGPSLRAMSRDNLLPVPRETYIVSMCLVHPAHLKAARQYLYREVSAPLSLTGLQRFLEISRDPVLAPLVRTFKYPTDVGMMIADTSGNPHGHPFPHEQSMFCWGNDKYMEVELVQDASEEELQLAPGREQQKVLRAAQVFGVARP</sequence>
<proteinExistence type="predicted"/>
<keyword evidence="1" id="KW-0732">Signal</keyword>
<dbReference type="OrthoDB" id="10418710at2759"/>
<reference evidence="2 3" key="1">
    <citation type="journal article" date="2018" name="Nat. Ecol. Evol.">
        <title>Pezizomycetes genomes reveal the molecular basis of ectomycorrhizal truffle lifestyle.</title>
        <authorList>
            <person name="Murat C."/>
            <person name="Payen T."/>
            <person name="Noel B."/>
            <person name="Kuo A."/>
            <person name="Morin E."/>
            <person name="Chen J."/>
            <person name="Kohler A."/>
            <person name="Krizsan K."/>
            <person name="Balestrini R."/>
            <person name="Da Silva C."/>
            <person name="Montanini B."/>
            <person name="Hainaut M."/>
            <person name="Levati E."/>
            <person name="Barry K.W."/>
            <person name="Belfiori B."/>
            <person name="Cichocki N."/>
            <person name="Clum A."/>
            <person name="Dockter R.B."/>
            <person name="Fauchery L."/>
            <person name="Guy J."/>
            <person name="Iotti M."/>
            <person name="Le Tacon F."/>
            <person name="Lindquist E.A."/>
            <person name="Lipzen A."/>
            <person name="Malagnac F."/>
            <person name="Mello A."/>
            <person name="Molinier V."/>
            <person name="Miyauchi S."/>
            <person name="Poulain J."/>
            <person name="Riccioni C."/>
            <person name="Rubini A."/>
            <person name="Sitrit Y."/>
            <person name="Splivallo R."/>
            <person name="Traeger S."/>
            <person name="Wang M."/>
            <person name="Zifcakova L."/>
            <person name="Wipf D."/>
            <person name="Zambonelli A."/>
            <person name="Paolocci F."/>
            <person name="Nowrousian M."/>
            <person name="Ottonello S."/>
            <person name="Baldrian P."/>
            <person name="Spatafora J.W."/>
            <person name="Henrissat B."/>
            <person name="Nagy L.G."/>
            <person name="Aury J.M."/>
            <person name="Wincker P."/>
            <person name="Grigoriev I.V."/>
            <person name="Bonfante P."/>
            <person name="Martin F.M."/>
        </authorList>
    </citation>
    <scope>NUCLEOTIDE SEQUENCE [LARGE SCALE GENOMIC DNA]</scope>
    <source>
        <strain evidence="2 3">CCBAS932</strain>
    </source>
</reference>